<sequence length="223" mass="24451">MNFTNGESRSLNGILPVAGNKVLQSVCLASTILVITGCASSTKQANTAAPDNYFAMSLPDMPGGHDLMMSPADHSTTLLDYGSSSTSAAVRQALLAQHQRWVGTPYRLGGTNERGIDCSALIQNVYRDTFNVQLPRTTRQQVKQGRQVDRSELQPGDLVFFNPPGVGRHAGIYIGSGRFMHASSSKGVMISRLDNSYWQRYYWQSRRTLEPTHLAGLADSLQR</sequence>
<keyword evidence="2" id="KW-0645">Protease</keyword>
<dbReference type="InterPro" id="IPR052062">
    <property type="entry name" value="Murein_DD/LD_carboxypeptidase"/>
</dbReference>
<accession>A0A7Y3XA48</accession>
<dbReference type="Pfam" id="PF00877">
    <property type="entry name" value="NLPC_P60"/>
    <property type="match status" value="1"/>
</dbReference>
<evidence type="ECO:0000259" key="6">
    <source>
        <dbReference type="PROSITE" id="PS51935"/>
    </source>
</evidence>
<protein>
    <submittedName>
        <fullName evidence="7">Glycoside hydrolase</fullName>
    </submittedName>
</protein>
<keyword evidence="4 7" id="KW-0378">Hydrolase</keyword>
<evidence type="ECO:0000256" key="4">
    <source>
        <dbReference type="ARBA" id="ARBA00022801"/>
    </source>
</evidence>
<dbReference type="SUPFAM" id="SSF54001">
    <property type="entry name" value="Cysteine proteinases"/>
    <property type="match status" value="1"/>
</dbReference>
<keyword evidence="8" id="KW-1185">Reference proteome</keyword>
<reference evidence="7 8" key="1">
    <citation type="submission" date="2020-05" db="EMBL/GenBank/DDBJ databases">
        <authorList>
            <person name="Ruan W."/>
            <person name="Jeon C.O."/>
            <person name="Chun B.H."/>
        </authorList>
    </citation>
    <scope>NUCLEOTIDE SEQUENCE [LARGE SCALE GENOMIC DNA]</scope>
    <source>
        <strain evidence="7 8">TBZ9</strain>
    </source>
</reference>
<reference evidence="7 8" key="2">
    <citation type="submission" date="2020-06" db="EMBL/GenBank/DDBJ databases">
        <title>Halomonas songnenensis sp. nov., a moderately halophilic bacterium isolated from saline and alkaline soils.</title>
        <authorList>
            <person name="Jiang J."/>
            <person name="Pan Y."/>
        </authorList>
    </citation>
    <scope>NUCLEOTIDE SEQUENCE [LARGE SCALE GENOMIC DNA]</scope>
    <source>
        <strain evidence="7 8">TBZ9</strain>
    </source>
</reference>
<proteinExistence type="inferred from homology"/>
<dbReference type="Gene3D" id="3.90.1720.10">
    <property type="entry name" value="endopeptidase domain like (from Nostoc punctiforme)"/>
    <property type="match status" value="1"/>
</dbReference>
<name>A0A7Y3XA48_9GAMM</name>
<organism evidence="7 8">
    <name type="scientific">Vreelandella azerica</name>
    <dbReference type="NCBI Taxonomy" id="2732867"/>
    <lineage>
        <taxon>Bacteria</taxon>
        <taxon>Pseudomonadati</taxon>
        <taxon>Pseudomonadota</taxon>
        <taxon>Gammaproteobacteria</taxon>
        <taxon>Oceanospirillales</taxon>
        <taxon>Halomonadaceae</taxon>
        <taxon>Vreelandella</taxon>
    </lineage>
</organism>
<dbReference type="InterPro" id="IPR038765">
    <property type="entry name" value="Papain-like_cys_pep_sf"/>
</dbReference>
<dbReference type="Proteomes" id="UP000588806">
    <property type="component" value="Unassembled WGS sequence"/>
</dbReference>
<dbReference type="PANTHER" id="PTHR47360:SF1">
    <property type="entry name" value="ENDOPEPTIDASE NLPC-RELATED"/>
    <property type="match status" value="1"/>
</dbReference>
<evidence type="ECO:0000256" key="2">
    <source>
        <dbReference type="ARBA" id="ARBA00022670"/>
    </source>
</evidence>
<dbReference type="PANTHER" id="PTHR47360">
    <property type="entry name" value="MUREIN DD-ENDOPEPTIDASE MEPS/MUREIN LD-CARBOXYPEPTIDASE"/>
    <property type="match status" value="1"/>
</dbReference>
<evidence type="ECO:0000313" key="7">
    <source>
        <dbReference type="EMBL" id="NOG30810.1"/>
    </source>
</evidence>
<dbReference type="PROSITE" id="PS51935">
    <property type="entry name" value="NLPC_P60"/>
    <property type="match status" value="1"/>
</dbReference>
<comment type="similarity">
    <text evidence="1">Belongs to the peptidase C40 family.</text>
</comment>
<keyword evidence="5" id="KW-0788">Thiol protease</keyword>
<evidence type="ECO:0000256" key="5">
    <source>
        <dbReference type="ARBA" id="ARBA00022807"/>
    </source>
</evidence>
<evidence type="ECO:0000313" key="8">
    <source>
        <dbReference type="Proteomes" id="UP000588806"/>
    </source>
</evidence>
<dbReference type="GO" id="GO:0008234">
    <property type="term" value="F:cysteine-type peptidase activity"/>
    <property type="evidence" value="ECO:0007669"/>
    <property type="project" value="UniProtKB-KW"/>
</dbReference>
<evidence type="ECO:0000256" key="1">
    <source>
        <dbReference type="ARBA" id="ARBA00007074"/>
    </source>
</evidence>
<gene>
    <name evidence="7" type="ORF">HLB35_01735</name>
</gene>
<dbReference type="EMBL" id="JABFHI010000001">
    <property type="protein sequence ID" value="NOG30810.1"/>
    <property type="molecule type" value="Genomic_DNA"/>
</dbReference>
<evidence type="ECO:0000256" key="3">
    <source>
        <dbReference type="ARBA" id="ARBA00022729"/>
    </source>
</evidence>
<dbReference type="AlphaFoldDB" id="A0A7Y3XA48"/>
<feature type="domain" description="NlpC/P60" evidence="6">
    <location>
        <begin position="88"/>
        <end position="209"/>
    </location>
</feature>
<dbReference type="InterPro" id="IPR000064">
    <property type="entry name" value="NLP_P60_dom"/>
</dbReference>
<keyword evidence="3" id="KW-0732">Signal</keyword>
<comment type="caution">
    <text evidence="7">The sequence shown here is derived from an EMBL/GenBank/DDBJ whole genome shotgun (WGS) entry which is preliminary data.</text>
</comment>
<dbReference type="GO" id="GO:0006508">
    <property type="term" value="P:proteolysis"/>
    <property type="evidence" value="ECO:0007669"/>
    <property type="project" value="UniProtKB-KW"/>
</dbReference>